<dbReference type="PANTHER" id="PTHR11999">
    <property type="entry name" value="GROUP II PYRIDOXAL-5-PHOSPHATE DECARBOXYLASE"/>
    <property type="match status" value="1"/>
</dbReference>
<sequence length="518" mass="55241">MSHREFSDSLQTVLAHISNRDASLHSLPTLPTPADITATLRSLPASLPDNGLGTSSTITHLLENIFSGILQAQNGPRYFGFVIGGVTPAAQLAEILATSYDENVQVNLGEETASVAIEQRVLELVLDLLQIERDTFMGRTITTGATASNMLGLSCARNHLYSTSSTLPPNYSFSQDGPPPSPFPIKILALHPHFSISKAASFIGLGGGPSVIQSMPAQEGDEVAFDLEKLEERLKVESVPGEKGVIVVYGVGEVNTGAFGGDLSGVAKLCREYGAWLHVDAAFGGFAGLMPELRRFTQAMDQADSLTLDAHKWLQAPYDAGLFYTRHTSSLTSVFQPPSSSAPAYLSGQASSSNQEGDPSIAGTVTGGDIPSPLFVGIENSRRFRALPLLASLLSLGRDGYEEVITRNILFARKVAEYINASPHYTLINTTPSSPSASSQPIIPSNIVLFTHNSLPTPTLTSKINGTRKMYVSKTVWRGKGAARLAVSNWRTGLEGEGDGDWEVVRGVLESIEAGEGV</sequence>
<keyword evidence="9" id="KW-1185">Reference proteome</keyword>
<evidence type="ECO:0000256" key="5">
    <source>
        <dbReference type="PIRSR" id="PIRSR602129-50"/>
    </source>
</evidence>
<dbReference type="Gene3D" id="3.40.640.10">
    <property type="entry name" value="Type I PLP-dependent aspartate aminotransferase-like (Major domain)"/>
    <property type="match status" value="1"/>
</dbReference>
<dbReference type="GO" id="GO:0019752">
    <property type="term" value="P:carboxylic acid metabolic process"/>
    <property type="evidence" value="ECO:0007669"/>
    <property type="project" value="InterPro"/>
</dbReference>
<feature type="region of interest" description="Disordered" evidence="7">
    <location>
        <begin position="345"/>
        <end position="366"/>
    </location>
</feature>
<evidence type="ECO:0000256" key="3">
    <source>
        <dbReference type="ARBA" id="ARBA00022898"/>
    </source>
</evidence>
<evidence type="ECO:0008006" key="10">
    <source>
        <dbReference type="Google" id="ProtNLM"/>
    </source>
</evidence>
<dbReference type="Proteomes" id="UP000094819">
    <property type="component" value="Unassembled WGS sequence"/>
</dbReference>
<feature type="modified residue" description="N6-(pyridoxal phosphate)lysine" evidence="5">
    <location>
        <position position="312"/>
    </location>
</feature>
<comment type="caution">
    <text evidence="8">The sequence shown here is derived from an EMBL/GenBank/DDBJ whole genome shotgun (WGS) entry which is preliminary data.</text>
</comment>
<organism evidence="8 9">
    <name type="scientific">Cryptococcus wingfieldii CBS 7118</name>
    <dbReference type="NCBI Taxonomy" id="1295528"/>
    <lineage>
        <taxon>Eukaryota</taxon>
        <taxon>Fungi</taxon>
        <taxon>Dikarya</taxon>
        <taxon>Basidiomycota</taxon>
        <taxon>Agaricomycotina</taxon>
        <taxon>Tremellomycetes</taxon>
        <taxon>Tremellales</taxon>
        <taxon>Cryptococcaceae</taxon>
        <taxon>Cryptococcus</taxon>
    </lineage>
</organism>
<evidence type="ECO:0000256" key="2">
    <source>
        <dbReference type="ARBA" id="ARBA00009533"/>
    </source>
</evidence>
<comment type="cofactor">
    <cofactor evidence="1 5 6">
        <name>pyridoxal 5'-phosphate</name>
        <dbReference type="ChEBI" id="CHEBI:597326"/>
    </cofactor>
</comment>
<dbReference type="RefSeq" id="XP_019027976.1">
    <property type="nucleotide sequence ID" value="XM_019180029.1"/>
</dbReference>
<dbReference type="InterPro" id="IPR015422">
    <property type="entry name" value="PyrdxlP-dep_Trfase_small"/>
</dbReference>
<dbReference type="GO" id="GO:0005737">
    <property type="term" value="C:cytoplasm"/>
    <property type="evidence" value="ECO:0007669"/>
    <property type="project" value="TreeGrafter"/>
</dbReference>
<dbReference type="InterPro" id="IPR010977">
    <property type="entry name" value="Aromatic_deC"/>
</dbReference>
<reference evidence="8 9" key="1">
    <citation type="submission" date="2016-06" db="EMBL/GenBank/DDBJ databases">
        <title>Evolution of pathogenesis and genome organization in the Tremellales.</title>
        <authorList>
            <person name="Cuomo C."/>
            <person name="Litvintseva A."/>
            <person name="Heitman J."/>
            <person name="Chen Y."/>
            <person name="Sun S."/>
            <person name="Springer D."/>
            <person name="Dromer F."/>
            <person name="Young S."/>
            <person name="Zeng Q."/>
            <person name="Chapman S."/>
            <person name="Gujja S."/>
            <person name="Saif S."/>
            <person name="Birren B."/>
        </authorList>
    </citation>
    <scope>NUCLEOTIDE SEQUENCE [LARGE SCALE GENOMIC DNA]</scope>
    <source>
        <strain evidence="8 9">CBS 7118</strain>
    </source>
</reference>
<dbReference type="OrthoDB" id="2161780at2759"/>
<dbReference type="InterPro" id="IPR021115">
    <property type="entry name" value="Pyridoxal-P_BS"/>
</dbReference>
<keyword evidence="4 6" id="KW-0456">Lyase</keyword>
<dbReference type="SUPFAM" id="SSF53383">
    <property type="entry name" value="PLP-dependent transferases"/>
    <property type="match status" value="1"/>
</dbReference>
<dbReference type="GO" id="GO:0016831">
    <property type="term" value="F:carboxy-lyase activity"/>
    <property type="evidence" value="ECO:0007669"/>
    <property type="project" value="InterPro"/>
</dbReference>
<evidence type="ECO:0000256" key="7">
    <source>
        <dbReference type="SAM" id="MobiDB-lite"/>
    </source>
</evidence>
<evidence type="ECO:0000256" key="6">
    <source>
        <dbReference type="RuleBase" id="RU000382"/>
    </source>
</evidence>
<evidence type="ECO:0000256" key="1">
    <source>
        <dbReference type="ARBA" id="ARBA00001933"/>
    </source>
</evidence>
<dbReference type="EMBL" id="AWGH01000051">
    <property type="protein sequence ID" value="ODN76461.1"/>
    <property type="molecule type" value="Genomic_DNA"/>
</dbReference>
<dbReference type="GeneID" id="30197267"/>
<dbReference type="AlphaFoldDB" id="A0A1E3HLZ2"/>
<dbReference type="InterPro" id="IPR015424">
    <property type="entry name" value="PyrdxlP-dep_Trfase"/>
</dbReference>
<feature type="compositionally biased region" description="Polar residues" evidence="7">
    <location>
        <begin position="345"/>
        <end position="357"/>
    </location>
</feature>
<dbReference type="Gene3D" id="3.90.1150.10">
    <property type="entry name" value="Aspartate Aminotransferase, domain 1"/>
    <property type="match status" value="1"/>
</dbReference>
<dbReference type="InterPro" id="IPR002129">
    <property type="entry name" value="PyrdxlP-dep_de-COase"/>
</dbReference>
<dbReference type="PROSITE" id="PS00392">
    <property type="entry name" value="DDC_GAD_HDC_YDC"/>
    <property type="match status" value="1"/>
</dbReference>
<protein>
    <recommendedName>
        <fullName evidence="10">PLP-dependent transferase</fullName>
    </recommendedName>
</protein>
<dbReference type="PANTHER" id="PTHR11999:SF165">
    <property type="entry name" value="DECARBOXYLASE, PUTATIVE (AFU_ORTHOLOGUE AFUA_2G04980)-RELATED"/>
    <property type="match status" value="1"/>
</dbReference>
<evidence type="ECO:0000313" key="9">
    <source>
        <dbReference type="Proteomes" id="UP000094819"/>
    </source>
</evidence>
<accession>A0A1E3HLZ2</accession>
<evidence type="ECO:0000256" key="4">
    <source>
        <dbReference type="ARBA" id="ARBA00023239"/>
    </source>
</evidence>
<keyword evidence="3 5" id="KW-0663">Pyridoxal phosphate</keyword>
<dbReference type="InterPro" id="IPR015421">
    <property type="entry name" value="PyrdxlP-dep_Trfase_major"/>
</dbReference>
<name>A0A1E3HLZ2_9TREE</name>
<dbReference type="GO" id="GO:0030170">
    <property type="term" value="F:pyridoxal phosphate binding"/>
    <property type="evidence" value="ECO:0007669"/>
    <property type="project" value="InterPro"/>
</dbReference>
<gene>
    <name evidence="8" type="ORF">L198_08056</name>
</gene>
<dbReference type="Pfam" id="PF00282">
    <property type="entry name" value="Pyridoxal_deC"/>
    <property type="match status" value="1"/>
</dbReference>
<proteinExistence type="inferred from homology"/>
<comment type="similarity">
    <text evidence="2 6">Belongs to the group II decarboxylase family.</text>
</comment>
<evidence type="ECO:0000313" key="8">
    <source>
        <dbReference type="EMBL" id="ODN76461.1"/>
    </source>
</evidence>